<evidence type="ECO:0000313" key="4">
    <source>
        <dbReference type="Proteomes" id="UP000297714"/>
    </source>
</evidence>
<gene>
    <name evidence="3" type="primary">sodC</name>
    <name evidence="3" type="ORF">CAGA_03240</name>
</gene>
<dbReference type="GO" id="GO:0005507">
    <property type="term" value="F:copper ion binding"/>
    <property type="evidence" value="ECO:0007669"/>
    <property type="project" value="InterPro"/>
</dbReference>
<dbReference type="EMBL" id="SRMQ01000001">
    <property type="protein sequence ID" value="TGJ77915.1"/>
    <property type="molecule type" value="Genomic_DNA"/>
</dbReference>
<dbReference type="PANTHER" id="PTHR10003">
    <property type="entry name" value="SUPEROXIDE DISMUTASE CU-ZN -RELATED"/>
    <property type="match status" value="1"/>
</dbReference>
<evidence type="ECO:0000256" key="1">
    <source>
        <dbReference type="ARBA" id="ARBA00010457"/>
    </source>
</evidence>
<name>A0A4Z0YEW0_9FIRM</name>
<dbReference type="Proteomes" id="UP000297714">
    <property type="component" value="Unassembled WGS sequence"/>
</dbReference>
<feature type="domain" description="Superoxide dismutase copper/zinc binding" evidence="2">
    <location>
        <begin position="34"/>
        <end position="161"/>
    </location>
</feature>
<dbReference type="EC" id="1.15.1.1" evidence="3"/>
<dbReference type="InterPro" id="IPR024134">
    <property type="entry name" value="SOD_Cu/Zn_/chaperone"/>
</dbReference>
<dbReference type="AlphaFoldDB" id="A0A4Z0YEW0"/>
<comment type="similarity">
    <text evidence="1">Belongs to the Cu-Zn superoxide dismutase family.</text>
</comment>
<dbReference type="InterPro" id="IPR036423">
    <property type="entry name" value="SOD-like_Cu/Zn_dom_sf"/>
</dbReference>
<evidence type="ECO:0000259" key="2">
    <source>
        <dbReference type="Pfam" id="PF00080"/>
    </source>
</evidence>
<dbReference type="OrthoDB" id="9792957at2"/>
<dbReference type="InterPro" id="IPR001424">
    <property type="entry name" value="SOD_Cu_Zn_dom"/>
</dbReference>
<proteinExistence type="inferred from homology"/>
<organism evidence="3 4">
    <name type="scientific">Caproiciproducens galactitolivorans</name>
    <dbReference type="NCBI Taxonomy" id="642589"/>
    <lineage>
        <taxon>Bacteria</taxon>
        <taxon>Bacillati</taxon>
        <taxon>Bacillota</taxon>
        <taxon>Clostridia</taxon>
        <taxon>Eubacteriales</taxon>
        <taxon>Acutalibacteraceae</taxon>
        <taxon>Caproiciproducens</taxon>
    </lineage>
</organism>
<dbReference type="SUPFAM" id="SSF49329">
    <property type="entry name" value="Cu,Zn superoxide dismutase-like"/>
    <property type="match status" value="1"/>
</dbReference>
<protein>
    <submittedName>
        <fullName evidence="3">Superoxide dismutase [Cu-Zn]</fullName>
        <ecNumber evidence="3">1.15.1.1</ecNumber>
    </submittedName>
</protein>
<dbReference type="Gene3D" id="2.60.40.200">
    <property type="entry name" value="Superoxide dismutase, copper/zinc binding domain"/>
    <property type="match status" value="1"/>
</dbReference>
<comment type="caution">
    <text evidence="3">The sequence shown here is derived from an EMBL/GenBank/DDBJ whole genome shotgun (WGS) entry which is preliminary data.</text>
</comment>
<dbReference type="GO" id="GO:0004784">
    <property type="term" value="F:superoxide dismutase activity"/>
    <property type="evidence" value="ECO:0007669"/>
    <property type="project" value="UniProtKB-EC"/>
</dbReference>
<reference evidence="3 4" key="1">
    <citation type="submission" date="2019-04" db="EMBL/GenBank/DDBJ databases">
        <authorList>
            <person name="Poehlein A."/>
            <person name="Bengelsdorf F.R."/>
            <person name="Duerre P."/>
            <person name="Daniel R."/>
        </authorList>
    </citation>
    <scope>NUCLEOTIDE SEQUENCE [LARGE SCALE GENOMIC DNA]</scope>
    <source>
        <strain evidence="3 4">BS-1</strain>
    </source>
</reference>
<sequence>MYSDPQFSQLAYILNRPPEAQAIIKGSASYPNINGVVLMYQLSTGVLLLAEVQGLPHNAEECAANIYGFHIHEGSPCTGNAEDPFANTGSHYNPGNCPHPAHAGDLLPLFGNMGYAFMAFFTDRFTIREVTGRTIVVHLKPDDFTTQPSGNSGTKIACGQIVYTGK</sequence>
<evidence type="ECO:0000313" key="3">
    <source>
        <dbReference type="EMBL" id="TGJ77915.1"/>
    </source>
</evidence>
<accession>A0A4Z0YEW0</accession>
<keyword evidence="4" id="KW-1185">Reference proteome</keyword>
<keyword evidence="3" id="KW-0560">Oxidoreductase</keyword>
<dbReference type="RefSeq" id="WP_135657003.1">
    <property type="nucleotide sequence ID" value="NZ_JAJUFJ010000001.1"/>
</dbReference>
<dbReference type="Pfam" id="PF00080">
    <property type="entry name" value="Sod_Cu"/>
    <property type="match status" value="1"/>
</dbReference>